<evidence type="ECO:0000313" key="1">
    <source>
        <dbReference type="EMBL" id="KAG0581771.1"/>
    </source>
</evidence>
<name>A0A8T0IFV1_CERPU</name>
<sequence>MCCRQAGSTHQFSQALHLSYSLSTAFSTPVSHSSVSCSHPHPFFCLRAPTPVTCRCVSLRAFLQLTNLTHTGVLCVVRCGAWRPAWRYSSDCDLGRSARGPGS</sequence>
<gene>
    <name evidence="1" type="ORF">KC19_3G007800</name>
</gene>
<organism evidence="1 2">
    <name type="scientific">Ceratodon purpureus</name>
    <name type="common">Fire moss</name>
    <name type="synonym">Dicranum purpureum</name>
    <dbReference type="NCBI Taxonomy" id="3225"/>
    <lineage>
        <taxon>Eukaryota</taxon>
        <taxon>Viridiplantae</taxon>
        <taxon>Streptophyta</taxon>
        <taxon>Embryophyta</taxon>
        <taxon>Bryophyta</taxon>
        <taxon>Bryophytina</taxon>
        <taxon>Bryopsida</taxon>
        <taxon>Dicranidae</taxon>
        <taxon>Pseudoditrichales</taxon>
        <taxon>Ditrichaceae</taxon>
        <taxon>Ceratodon</taxon>
    </lineage>
</organism>
<dbReference type="AlphaFoldDB" id="A0A8T0IFV1"/>
<evidence type="ECO:0000313" key="2">
    <source>
        <dbReference type="Proteomes" id="UP000822688"/>
    </source>
</evidence>
<dbReference type="Proteomes" id="UP000822688">
    <property type="component" value="Chromosome 3"/>
</dbReference>
<comment type="caution">
    <text evidence="1">The sequence shown here is derived from an EMBL/GenBank/DDBJ whole genome shotgun (WGS) entry which is preliminary data.</text>
</comment>
<reference evidence="1" key="1">
    <citation type="submission" date="2020-06" db="EMBL/GenBank/DDBJ databases">
        <title>WGS assembly of Ceratodon purpureus strain R40.</title>
        <authorList>
            <person name="Carey S.B."/>
            <person name="Jenkins J."/>
            <person name="Shu S."/>
            <person name="Lovell J.T."/>
            <person name="Sreedasyam A."/>
            <person name="Maumus F."/>
            <person name="Tiley G.P."/>
            <person name="Fernandez-Pozo N."/>
            <person name="Barry K."/>
            <person name="Chen C."/>
            <person name="Wang M."/>
            <person name="Lipzen A."/>
            <person name="Daum C."/>
            <person name="Saski C.A."/>
            <person name="Payton A.C."/>
            <person name="Mcbreen J.C."/>
            <person name="Conrad R.E."/>
            <person name="Kollar L.M."/>
            <person name="Olsson S."/>
            <person name="Huttunen S."/>
            <person name="Landis J.B."/>
            <person name="Wickett N.J."/>
            <person name="Johnson M.G."/>
            <person name="Rensing S.A."/>
            <person name="Grimwood J."/>
            <person name="Schmutz J."/>
            <person name="Mcdaniel S.F."/>
        </authorList>
    </citation>
    <scope>NUCLEOTIDE SEQUENCE</scope>
    <source>
        <strain evidence="1">R40</strain>
    </source>
</reference>
<dbReference type="EMBL" id="CM026423">
    <property type="protein sequence ID" value="KAG0581771.1"/>
    <property type="molecule type" value="Genomic_DNA"/>
</dbReference>
<protein>
    <submittedName>
        <fullName evidence="1">Uncharacterized protein</fullName>
    </submittedName>
</protein>
<proteinExistence type="predicted"/>
<accession>A0A8T0IFV1</accession>
<keyword evidence="2" id="KW-1185">Reference proteome</keyword>